<dbReference type="PATRIC" id="fig|39777.7.peg.1182"/>
<dbReference type="InterPro" id="IPR050081">
    <property type="entry name" value="Ile-tRNA_ligase"/>
</dbReference>
<dbReference type="EMBL" id="LRQT01000048">
    <property type="protein sequence ID" value="KXA63830.1"/>
    <property type="molecule type" value="Genomic_DNA"/>
</dbReference>
<feature type="short sequence motif" description="'KMSKS' region" evidence="10">
    <location>
        <begin position="616"/>
        <end position="620"/>
    </location>
</feature>
<dbReference type="GO" id="GO:0005524">
    <property type="term" value="F:ATP binding"/>
    <property type="evidence" value="ECO:0007669"/>
    <property type="project" value="UniProtKB-UniRule"/>
</dbReference>
<evidence type="ECO:0000256" key="7">
    <source>
        <dbReference type="ARBA" id="ARBA00023146"/>
    </source>
</evidence>
<dbReference type="InterPro" id="IPR023585">
    <property type="entry name" value="Ile-tRNA-ligase_type1"/>
</dbReference>
<feature type="binding site" evidence="10">
    <location>
        <position position="917"/>
    </location>
    <ligand>
        <name>Zn(2+)</name>
        <dbReference type="ChEBI" id="CHEBI:29105"/>
    </ligand>
</feature>
<feature type="binding site" evidence="10">
    <location>
        <position position="619"/>
    </location>
    <ligand>
        <name>ATP</name>
        <dbReference type="ChEBI" id="CHEBI:30616"/>
    </ligand>
</feature>
<feature type="domain" description="Methionyl/Valyl/Leucyl/Isoleucyl-tRNA synthetase anticodon-binding" evidence="13">
    <location>
        <begin position="699"/>
        <end position="855"/>
    </location>
</feature>
<evidence type="ECO:0000313" key="14">
    <source>
        <dbReference type="EMBL" id="KXA63830.1"/>
    </source>
</evidence>
<evidence type="ECO:0000256" key="8">
    <source>
        <dbReference type="ARBA" id="ARBA00025217"/>
    </source>
</evidence>
<dbReference type="Pfam" id="PF00133">
    <property type="entry name" value="tRNA-synt_1"/>
    <property type="match status" value="1"/>
</dbReference>
<dbReference type="GO" id="GO:0008270">
    <property type="term" value="F:zinc ion binding"/>
    <property type="evidence" value="ECO:0007669"/>
    <property type="project" value="UniProtKB-UniRule"/>
</dbReference>
<feature type="domain" description="Zinc finger FPG/IleRS-type" evidence="12">
    <location>
        <begin position="912"/>
        <end position="940"/>
    </location>
</feature>
<dbReference type="Gene3D" id="1.10.10.830">
    <property type="entry name" value="Ile-tRNA synthetase CP2 domain-like"/>
    <property type="match status" value="1"/>
</dbReference>
<evidence type="ECO:0000256" key="4">
    <source>
        <dbReference type="ARBA" id="ARBA00022741"/>
    </source>
</evidence>
<evidence type="ECO:0000256" key="10">
    <source>
        <dbReference type="HAMAP-Rule" id="MF_02002"/>
    </source>
</evidence>
<comment type="catalytic activity">
    <reaction evidence="9 10">
        <text>tRNA(Ile) + L-isoleucine + ATP = L-isoleucyl-tRNA(Ile) + AMP + diphosphate</text>
        <dbReference type="Rhea" id="RHEA:11060"/>
        <dbReference type="Rhea" id="RHEA-COMP:9666"/>
        <dbReference type="Rhea" id="RHEA-COMP:9695"/>
        <dbReference type="ChEBI" id="CHEBI:30616"/>
        <dbReference type="ChEBI" id="CHEBI:33019"/>
        <dbReference type="ChEBI" id="CHEBI:58045"/>
        <dbReference type="ChEBI" id="CHEBI:78442"/>
        <dbReference type="ChEBI" id="CHEBI:78528"/>
        <dbReference type="ChEBI" id="CHEBI:456215"/>
        <dbReference type="EC" id="6.1.1.5"/>
    </reaction>
</comment>
<evidence type="ECO:0000259" key="12">
    <source>
        <dbReference type="Pfam" id="PF06827"/>
    </source>
</evidence>
<dbReference type="InterPro" id="IPR009080">
    <property type="entry name" value="tRNAsynth_Ia_anticodon-bd"/>
</dbReference>
<dbReference type="InterPro" id="IPR014729">
    <property type="entry name" value="Rossmann-like_a/b/a_fold"/>
</dbReference>
<dbReference type="Proteomes" id="UP000070226">
    <property type="component" value="Unassembled WGS sequence"/>
</dbReference>
<organism evidence="14">
    <name type="scientific">Veillonella atypica</name>
    <dbReference type="NCBI Taxonomy" id="39777"/>
    <lineage>
        <taxon>Bacteria</taxon>
        <taxon>Bacillati</taxon>
        <taxon>Bacillota</taxon>
        <taxon>Negativicutes</taxon>
        <taxon>Veillonellales</taxon>
        <taxon>Veillonellaceae</taxon>
        <taxon>Veillonella</taxon>
    </lineage>
</organism>
<dbReference type="PANTHER" id="PTHR42765:SF1">
    <property type="entry name" value="ISOLEUCINE--TRNA LIGASE, MITOCHONDRIAL"/>
    <property type="match status" value="1"/>
</dbReference>
<keyword evidence="4 10" id="KW-0547">Nucleotide-binding</keyword>
<dbReference type="PANTHER" id="PTHR42765">
    <property type="entry name" value="SOLEUCYL-TRNA SYNTHETASE"/>
    <property type="match status" value="1"/>
</dbReference>
<feature type="short sequence motif" description="'HIGH' region" evidence="10">
    <location>
        <begin position="57"/>
        <end position="67"/>
    </location>
</feature>
<dbReference type="SUPFAM" id="SSF50677">
    <property type="entry name" value="ValRS/IleRS/LeuRS editing domain"/>
    <property type="match status" value="1"/>
</dbReference>
<accession>A0A133S488</accession>
<dbReference type="InterPro" id="IPR002300">
    <property type="entry name" value="aa-tRNA-synth_Ia"/>
</dbReference>
<dbReference type="Pfam" id="PF06827">
    <property type="entry name" value="zf-FPG_IleRS"/>
    <property type="match status" value="1"/>
</dbReference>
<gene>
    <name evidence="10" type="primary">ileS</name>
    <name evidence="14" type="ORF">HMPREF3233_01216</name>
</gene>
<keyword evidence="6 10" id="KW-0648">Protein biosynthesis</keyword>
<dbReference type="GO" id="GO:0000049">
    <property type="term" value="F:tRNA binding"/>
    <property type="evidence" value="ECO:0007669"/>
    <property type="project" value="InterPro"/>
</dbReference>
<dbReference type="InterPro" id="IPR010663">
    <property type="entry name" value="Znf_FPG/IleRS"/>
</dbReference>
<feature type="binding site" evidence="10">
    <location>
        <position position="575"/>
    </location>
    <ligand>
        <name>L-isoleucyl-5'-AMP</name>
        <dbReference type="ChEBI" id="CHEBI:178002"/>
    </ligand>
</feature>
<dbReference type="InterPro" id="IPR009008">
    <property type="entry name" value="Val/Leu/Ile-tRNA-synth_edit"/>
</dbReference>
<dbReference type="GO" id="GO:0002161">
    <property type="term" value="F:aminoacyl-tRNA deacylase activity"/>
    <property type="evidence" value="ECO:0007669"/>
    <property type="project" value="InterPro"/>
</dbReference>
<dbReference type="PROSITE" id="PS00178">
    <property type="entry name" value="AA_TRNA_LIGASE_I"/>
    <property type="match status" value="1"/>
</dbReference>
<proteinExistence type="inferred from homology"/>
<dbReference type="EC" id="6.1.1.5" evidence="10"/>
<evidence type="ECO:0000256" key="1">
    <source>
        <dbReference type="ARBA" id="ARBA00006887"/>
    </source>
</evidence>
<keyword evidence="5 10" id="KW-0067">ATP-binding</keyword>
<dbReference type="RefSeq" id="WP_060807653.1">
    <property type="nucleotide sequence ID" value="NZ_KQ958089.1"/>
</dbReference>
<dbReference type="Gene3D" id="1.10.730.20">
    <property type="match status" value="1"/>
</dbReference>
<comment type="domain">
    <text evidence="10">IleRS has two distinct active sites: one for aminoacylation and one for editing. The misactivated valine is translocated from the active site to the editing site, which sterically excludes the correctly activated isoleucine. The single editing site contains two valyl binding pockets, one specific for each substrate (Val-AMP or Val-tRNA(Ile)).</text>
</comment>
<keyword evidence="10" id="KW-0862">Zinc</keyword>
<comment type="subunit">
    <text evidence="10">Monomer.</text>
</comment>
<keyword evidence="10" id="KW-0479">Metal-binding</keyword>
<dbReference type="CDD" id="cd07960">
    <property type="entry name" value="Anticodon_Ia_Ile_BEm"/>
    <property type="match status" value="1"/>
</dbReference>
<dbReference type="InterPro" id="IPR001412">
    <property type="entry name" value="aa-tRNA-synth_I_CS"/>
</dbReference>
<dbReference type="PRINTS" id="PR00984">
    <property type="entry name" value="TRNASYNTHILE"/>
</dbReference>
<dbReference type="GO" id="GO:0005829">
    <property type="term" value="C:cytosol"/>
    <property type="evidence" value="ECO:0007669"/>
    <property type="project" value="TreeGrafter"/>
</dbReference>
<evidence type="ECO:0000259" key="13">
    <source>
        <dbReference type="Pfam" id="PF08264"/>
    </source>
</evidence>
<evidence type="ECO:0000256" key="6">
    <source>
        <dbReference type="ARBA" id="ARBA00022917"/>
    </source>
</evidence>
<keyword evidence="3 10" id="KW-0436">Ligase</keyword>
<feature type="binding site" evidence="10">
    <location>
        <position position="914"/>
    </location>
    <ligand>
        <name>Zn(2+)</name>
        <dbReference type="ChEBI" id="CHEBI:29105"/>
    </ligand>
</feature>
<comment type="cofactor">
    <cofactor evidence="10">
        <name>Zn(2+)</name>
        <dbReference type="ChEBI" id="CHEBI:29105"/>
    </cofactor>
    <text evidence="10">Binds 1 zinc ion per subunit.</text>
</comment>
<keyword evidence="2 10" id="KW-0963">Cytoplasm</keyword>
<protein>
    <recommendedName>
        <fullName evidence="10">Isoleucine--tRNA ligase</fullName>
        <ecNumber evidence="10">6.1.1.5</ecNumber>
    </recommendedName>
    <alternativeName>
        <fullName evidence="10">Isoleucyl-tRNA synthetase</fullName>
        <shortName evidence="10">IleRS</shortName>
    </alternativeName>
</protein>
<dbReference type="InterPro" id="IPR002301">
    <property type="entry name" value="Ile-tRNA-ligase"/>
</dbReference>
<evidence type="ECO:0000256" key="3">
    <source>
        <dbReference type="ARBA" id="ARBA00022598"/>
    </source>
</evidence>
<comment type="function">
    <text evidence="8 10">Catalyzes the attachment of isoleucine to tRNA(Ile). As IleRS can inadvertently accommodate and process structurally similar amino acids such as valine, to avoid such errors it has two additional distinct tRNA(Ile)-dependent editing activities. One activity is designated as 'pretransfer' editing and involves the hydrolysis of activated Val-AMP. The other activity is designated 'posttransfer' editing and involves deacylation of mischarged Val-tRNA(Ile).</text>
</comment>
<dbReference type="InterPro" id="IPR013155">
    <property type="entry name" value="M/V/L/I-tRNA-synth_anticd-bd"/>
</dbReference>
<dbReference type="Gene3D" id="3.90.740.10">
    <property type="entry name" value="Valyl/Leucyl/Isoleucyl-tRNA synthetase, editing domain"/>
    <property type="match status" value="1"/>
</dbReference>
<dbReference type="FunFam" id="3.40.50.620:FF:000152">
    <property type="entry name" value="Isoleucine--tRNA ligase"/>
    <property type="match status" value="1"/>
</dbReference>
<dbReference type="Gene3D" id="3.40.50.620">
    <property type="entry name" value="HUPs"/>
    <property type="match status" value="2"/>
</dbReference>
<sequence>MDYGKTLHLPETEFPMRGNLPKREPEILKFWEDNKIYQKRLELRKDAKPFILHDGPPYANGKLHIGHALNKTLKDIIMKYKTMTGHYTRYIPGWDTHGLPIEHAVIKNTGLNRHEMAPLDLRNKCKEYALECVENQKQDFIRFGVLGEWERPYLTLRPEFEVKQLGIFGEMAKRGHIYKGLKTVYWCTHCETALAEAEIEYAEKKSFSIYVKFPYVSEKKVTLPAGVDPKQAYSVIWTTTPWTMPANVAISVNPDLEYGWVKVGDEYYLMATELVDAAMKDIGIEDYEIVNRFSGADLELAEFKHPFVERNATVLCGDHVTLEAGTGCVHTAPAHGEDDFNIVMRYNKEGKTELPIVSLVNETGNYTKQVDDNRYGDTEFPLAGVEIHDAEVPVIKILAHNNALLHKSSLRHQYAHCWRCKNPVIYRATEQWFSSVDGYRQQALDAIDNQVQWIPKWGHDRIFNMVRDRGDWVISRQRIWGVPIPIYYCESCGEHIINDDTIKALQEKVAVEGSDAWWAHSAKELLPEGFKCPHCGHDEFKKETDIMDVWFDSGSSWAGVLEVNGLDVPCAMYLEGSDQHRGWFNSSLLTAVATTGKAPYNSVLTHGFVVDGEGRKMSKSVGNTVAPSDIIDVYGADVMRLWVSSADYQADVRLSKDIVKQLSEVYRKIRNTFRFLLGNLDDFNPNTDKVAYADMSEFDKWALLRLEEVRQKVTDAYENYEFHMLYHAIHNFCTVDLSSIYLDVMKDTMYAESKNNVDRRSAQTAMYEILKTLVAMVSPVLSFTAEEVWKYMPKEDGMPESVMLQDWPQGHPEHFNQELADKWNQLLDLRTSVQKALELARQNKTIGHPLDASVTVYAEGAAFGALNALGEEGLAKLVIVSEAHIVNGAAPAEAVKDEETGIATVVAPSELQKCERCWVHRDTVGQDSEHPTLCHRCAEVVKAL</sequence>
<evidence type="ECO:0000259" key="11">
    <source>
        <dbReference type="Pfam" id="PF00133"/>
    </source>
</evidence>
<dbReference type="HAMAP" id="MF_02002">
    <property type="entry name" value="Ile_tRNA_synth_type1"/>
    <property type="match status" value="1"/>
</dbReference>
<comment type="caution">
    <text evidence="14">The sequence shown here is derived from an EMBL/GenBank/DDBJ whole genome shotgun (WGS) entry which is preliminary data.</text>
</comment>
<evidence type="ECO:0000313" key="15">
    <source>
        <dbReference type="Proteomes" id="UP000070226"/>
    </source>
</evidence>
<dbReference type="NCBIfam" id="TIGR00392">
    <property type="entry name" value="ileS"/>
    <property type="match status" value="1"/>
</dbReference>
<dbReference type="GO" id="GO:0006428">
    <property type="term" value="P:isoleucyl-tRNA aminoacylation"/>
    <property type="evidence" value="ECO:0007669"/>
    <property type="project" value="UniProtKB-UniRule"/>
</dbReference>
<evidence type="ECO:0000256" key="9">
    <source>
        <dbReference type="ARBA" id="ARBA00048359"/>
    </source>
</evidence>
<dbReference type="SUPFAM" id="SSF52374">
    <property type="entry name" value="Nucleotidylyl transferase"/>
    <property type="match status" value="1"/>
</dbReference>
<reference evidence="14 15" key="1">
    <citation type="submission" date="2016-01" db="EMBL/GenBank/DDBJ databases">
        <authorList>
            <person name="Oliw E.H."/>
        </authorList>
    </citation>
    <scope>NUCLEOTIDE SEQUENCE [LARGE SCALE GENOMIC DNA]</scope>
    <source>
        <strain evidence="14 15">CMW7756B</strain>
    </source>
</reference>
<evidence type="ECO:0000256" key="2">
    <source>
        <dbReference type="ARBA" id="ARBA00022490"/>
    </source>
</evidence>
<feature type="domain" description="Aminoacyl-tRNA synthetase class Ia" evidence="11">
    <location>
        <begin position="27"/>
        <end position="655"/>
    </location>
</feature>
<feature type="binding site" evidence="10">
    <location>
        <position position="934"/>
    </location>
    <ligand>
        <name>Zn(2+)</name>
        <dbReference type="ChEBI" id="CHEBI:29105"/>
    </ligand>
</feature>
<name>A0A133S488_9FIRM</name>
<comment type="subcellular location">
    <subcellularLocation>
        <location evidence="10">Cytoplasm</location>
    </subcellularLocation>
</comment>
<evidence type="ECO:0000256" key="5">
    <source>
        <dbReference type="ARBA" id="ARBA00022840"/>
    </source>
</evidence>
<dbReference type="AlphaFoldDB" id="A0A133S488"/>
<dbReference type="STRING" id="39777.B7L28_00780"/>
<keyword evidence="7 10" id="KW-0030">Aminoacyl-tRNA synthetase</keyword>
<dbReference type="FunFam" id="1.10.730.20:FF:000001">
    <property type="entry name" value="Isoleucine--tRNA ligase"/>
    <property type="match status" value="1"/>
</dbReference>
<dbReference type="SUPFAM" id="SSF47323">
    <property type="entry name" value="Anticodon-binding domain of a subclass of class I aminoacyl-tRNA synthetases"/>
    <property type="match status" value="1"/>
</dbReference>
<dbReference type="GO" id="GO:0004822">
    <property type="term" value="F:isoleucine-tRNA ligase activity"/>
    <property type="evidence" value="ECO:0007669"/>
    <property type="project" value="UniProtKB-UniRule"/>
</dbReference>
<feature type="binding site" evidence="10">
    <location>
        <position position="937"/>
    </location>
    <ligand>
        <name>Zn(2+)</name>
        <dbReference type="ChEBI" id="CHEBI:29105"/>
    </ligand>
</feature>
<dbReference type="Pfam" id="PF08264">
    <property type="entry name" value="Anticodon_1"/>
    <property type="match status" value="1"/>
</dbReference>
<dbReference type="InterPro" id="IPR033708">
    <property type="entry name" value="Anticodon_Ile_BEm"/>
</dbReference>
<comment type="similarity">
    <text evidence="1 10">Belongs to the class-I aminoacyl-tRNA synthetase family. IleS type 1 subfamily.</text>
</comment>